<keyword evidence="1" id="KW-0548">Nucleotidyltransferase</keyword>
<dbReference type="SUPFAM" id="SSF56731">
    <property type="entry name" value="DNA primase core"/>
    <property type="match status" value="1"/>
</dbReference>
<sequence length="355" mass="41143">MSDSLKQLKEKIYDEGTIGQLLDELGCTDVRINSGRTGDDLVTARLPGSSNPRGAQIYLSENLHTELVGEGISGDIYSLVGFILYNCISFDDVRSNLFQIKTYICNALGYEHTGNDFTKEKQKTDWNWWLRDIQKKRPKEYEITENIVLSQDILREFVPYGWEGWYQEGIDVLTQRDFGIGYHIPTDRVSIPIHNSRGELIGVKGRYVGSNKEIKENKKYSYIYSCSKSIEIFNMHRALPYIKKQKKVYVFEGAKSVMTMWAWGIKNAVSIEGDRLSPVQSKLLKELGIDIDLVFSWDKGKDEDFVNNQLRQIKGRRVFYLYDNTDRFKDKMSPVDRGREVFEDLETNDKHIYSI</sequence>
<organism evidence="1 2">
    <name type="scientific">Paenibacillus peoriae</name>
    <dbReference type="NCBI Taxonomy" id="59893"/>
    <lineage>
        <taxon>Bacteria</taxon>
        <taxon>Bacillati</taxon>
        <taxon>Bacillota</taxon>
        <taxon>Bacilli</taxon>
        <taxon>Bacillales</taxon>
        <taxon>Paenibacillaceae</taxon>
        <taxon>Paenibacillus</taxon>
    </lineage>
</organism>
<name>A0ABU1QIU3_9BACL</name>
<dbReference type="PANTHER" id="PTHR30313">
    <property type="entry name" value="DNA PRIMASE"/>
    <property type="match status" value="1"/>
</dbReference>
<protein>
    <submittedName>
        <fullName evidence="1">DNA primase</fullName>
        <ecNumber evidence="1">2.7.7.-</ecNumber>
    </submittedName>
</protein>
<keyword evidence="1" id="KW-0808">Transferase</keyword>
<comment type="caution">
    <text evidence="1">The sequence shown here is derived from an EMBL/GenBank/DDBJ whole genome shotgun (WGS) entry which is preliminary data.</text>
</comment>
<dbReference type="EMBL" id="JAVDUG010000004">
    <property type="protein sequence ID" value="MDR6779493.1"/>
    <property type="molecule type" value="Genomic_DNA"/>
</dbReference>
<dbReference type="PANTHER" id="PTHR30313:SF2">
    <property type="entry name" value="DNA PRIMASE"/>
    <property type="match status" value="1"/>
</dbReference>
<evidence type="ECO:0000313" key="1">
    <source>
        <dbReference type="EMBL" id="MDR6779493.1"/>
    </source>
</evidence>
<accession>A0ABU1QIU3</accession>
<dbReference type="EC" id="2.7.7.-" evidence="1"/>
<evidence type="ECO:0000313" key="2">
    <source>
        <dbReference type="Proteomes" id="UP001266807"/>
    </source>
</evidence>
<gene>
    <name evidence="1" type="ORF">J2W98_003773</name>
</gene>
<dbReference type="Proteomes" id="UP001266807">
    <property type="component" value="Unassembled WGS sequence"/>
</dbReference>
<dbReference type="InterPro" id="IPR050219">
    <property type="entry name" value="DnaG_primase"/>
</dbReference>
<dbReference type="Gene3D" id="3.40.1360.10">
    <property type="match status" value="1"/>
</dbReference>
<proteinExistence type="predicted"/>
<keyword evidence="2" id="KW-1185">Reference proteome</keyword>
<dbReference type="RefSeq" id="WP_310168736.1">
    <property type="nucleotide sequence ID" value="NZ_JAVDUG010000004.1"/>
</dbReference>
<reference evidence="1 2" key="1">
    <citation type="submission" date="2023-07" db="EMBL/GenBank/DDBJ databases">
        <title>Sorghum-associated microbial communities from plants grown in Nebraska, USA.</title>
        <authorList>
            <person name="Schachtman D."/>
        </authorList>
    </citation>
    <scope>NUCLEOTIDE SEQUENCE [LARGE SCALE GENOMIC DNA]</scope>
    <source>
        <strain evidence="1 2">BE143</strain>
    </source>
</reference>
<dbReference type="GO" id="GO:0016779">
    <property type="term" value="F:nucleotidyltransferase activity"/>
    <property type="evidence" value="ECO:0007669"/>
    <property type="project" value="UniProtKB-KW"/>
</dbReference>